<keyword evidence="3" id="KW-0614">Plasmid</keyword>
<evidence type="ECO:0000313" key="4">
    <source>
        <dbReference type="Proteomes" id="UP000183859"/>
    </source>
</evidence>
<reference evidence="4" key="1">
    <citation type="submission" date="2016-07" db="EMBL/GenBank/DDBJ databases">
        <title>Phaeobacter portensis sp. nov., a tropodithietic acid producing bacterium isolated from a German harbor.</title>
        <authorList>
            <person name="Freese H.M."/>
            <person name="Bunk B."/>
            <person name="Breider S."/>
            <person name="Brinkhoff T."/>
        </authorList>
    </citation>
    <scope>NUCLEOTIDE SEQUENCE [LARGE SCALE GENOMIC DNA]</scope>
    <source>
        <strain evidence="4">P97</strain>
        <plasmid evidence="4">pp97_a</plasmid>
    </source>
</reference>
<feature type="signal peptide" evidence="2">
    <location>
        <begin position="1"/>
        <end position="18"/>
    </location>
</feature>
<evidence type="ECO:0000256" key="1">
    <source>
        <dbReference type="SAM" id="Phobius"/>
    </source>
</evidence>
<feature type="chain" id="PRO_5009853909" description="TspO/MBR family protein" evidence="2">
    <location>
        <begin position="19"/>
        <end position="240"/>
    </location>
</feature>
<feature type="transmembrane region" description="Helical" evidence="1">
    <location>
        <begin position="48"/>
        <end position="68"/>
    </location>
</feature>
<sequence precursor="true">MKKPLLAYLTLALAVAFAAAPLITQPFTGYTADQLPYPQQNPVIQPIGATFSIWGVIYLWLIVGSGFGAIKAPERPVWHAMRKPLSISLALGVFWLWAANTSPILATVMIIAMAVTAISATHRADGHLRIWKRGPVGLYAGWLTAASAVSVSVVAPGYGLVNAQLAGILCLIAALAVALMVQSRSPTAWTYTIAICWALGGIIINQWGSGNWVILALAGFGWILLALRGAFGAGLINTTQ</sequence>
<accession>A0A1L3IA22</accession>
<feature type="transmembrane region" description="Helical" evidence="1">
    <location>
        <begin position="80"/>
        <end position="98"/>
    </location>
</feature>
<keyword evidence="1" id="KW-0472">Membrane</keyword>
<gene>
    <name evidence="3" type="ORF">PhaeoP97_03603</name>
</gene>
<keyword evidence="2" id="KW-0732">Signal</keyword>
<evidence type="ECO:0000256" key="2">
    <source>
        <dbReference type="SAM" id="SignalP"/>
    </source>
</evidence>
<feature type="transmembrane region" description="Helical" evidence="1">
    <location>
        <begin position="136"/>
        <end position="155"/>
    </location>
</feature>
<feature type="transmembrane region" description="Helical" evidence="1">
    <location>
        <begin position="188"/>
        <end position="207"/>
    </location>
</feature>
<dbReference type="AlphaFoldDB" id="A0A1L3IA22"/>
<proteinExistence type="predicted"/>
<feature type="transmembrane region" description="Helical" evidence="1">
    <location>
        <begin position="161"/>
        <end position="181"/>
    </location>
</feature>
<dbReference type="Proteomes" id="UP000183859">
    <property type="component" value="Plasmid pP97_a"/>
</dbReference>
<protein>
    <recommendedName>
        <fullName evidence="5">TspO/MBR family protein</fullName>
    </recommendedName>
</protein>
<organism evidence="3 4">
    <name type="scientific">Phaeobacter porticola</name>
    <dbReference type="NCBI Taxonomy" id="1844006"/>
    <lineage>
        <taxon>Bacteria</taxon>
        <taxon>Pseudomonadati</taxon>
        <taxon>Pseudomonadota</taxon>
        <taxon>Alphaproteobacteria</taxon>
        <taxon>Rhodobacterales</taxon>
        <taxon>Roseobacteraceae</taxon>
        <taxon>Phaeobacter</taxon>
    </lineage>
</organism>
<keyword evidence="1" id="KW-0812">Transmembrane</keyword>
<feature type="transmembrane region" description="Helical" evidence="1">
    <location>
        <begin position="213"/>
        <end position="236"/>
    </location>
</feature>
<keyword evidence="4" id="KW-1185">Reference proteome</keyword>
<evidence type="ECO:0000313" key="3">
    <source>
        <dbReference type="EMBL" id="APG48955.1"/>
    </source>
</evidence>
<name>A0A1L3IA22_9RHOB</name>
<evidence type="ECO:0008006" key="5">
    <source>
        <dbReference type="Google" id="ProtNLM"/>
    </source>
</evidence>
<dbReference type="KEGG" id="php:PhaeoP97_03603"/>
<dbReference type="RefSeq" id="WP_072506598.1">
    <property type="nucleotide sequence ID" value="NZ_CP016365.1"/>
</dbReference>
<keyword evidence="1" id="KW-1133">Transmembrane helix</keyword>
<dbReference type="OrthoDB" id="5189031at2"/>
<dbReference type="EMBL" id="CP016365">
    <property type="protein sequence ID" value="APG48955.1"/>
    <property type="molecule type" value="Genomic_DNA"/>
</dbReference>
<geneLocation type="plasmid" evidence="4">
    <name>pp97_a</name>
</geneLocation>